<evidence type="ECO:0000313" key="2">
    <source>
        <dbReference type="EMBL" id="CQD15211.1"/>
    </source>
</evidence>
<dbReference type="Proteomes" id="UP000199601">
    <property type="component" value="Unassembled WGS sequence"/>
</dbReference>
<dbReference type="PANTHER" id="PTHR30383:SF5">
    <property type="entry name" value="SGNH HYDROLASE-TYPE ESTERASE DOMAIN-CONTAINING PROTEIN"/>
    <property type="match status" value="1"/>
</dbReference>
<dbReference type="Pfam" id="PF13472">
    <property type="entry name" value="Lipase_GDSL_2"/>
    <property type="match status" value="1"/>
</dbReference>
<dbReference type="InterPro" id="IPR013830">
    <property type="entry name" value="SGNH_hydro"/>
</dbReference>
<evidence type="ECO:0000259" key="1">
    <source>
        <dbReference type="Pfam" id="PF13472"/>
    </source>
</evidence>
<protein>
    <submittedName>
        <fullName evidence="2">GDSL-like Lipase/Acylhydrolase</fullName>
    </submittedName>
</protein>
<dbReference type="GO" id="GO:0004622">
    <property type="term" value="F:phosphatidylcholine lysophospholipase activity"/>
    <property type="evidence" value="ECO:0007669"/>
    <property type="project" value="TreeGrafter"/>
</dbReference>
<dbReference type="InterPro" id="IPR036514">
    <property type="entry name" value="SGNH_hydro_sf"/>
</dbReference>
<dbReference type="RefSeq" id="WP_090421773.1">
    <property type="nucleotide sequence ID" value="NZ_CTEC01000002.1"/>
</dbReference>
<dbReference type="PANTHER" id="PTHR30383">
    <property type="entry name" value="THIOESTERASE 1/PROTEASE 1/LYSOPHOSPHOLIPASE L1"/>
    <property type="match status" value="1"/>
</dbReference>
<dbReference type="EMBL" id="CTEC01000002">
    <property type="protein sequence ID" value="CQD15211.1"/>
    <property type="molecule type" value="Genomic_DNA"/>
</dbReference>
<dbReference type="SUPFAM" id="SSF52266">
    <property type="entry name" value="SGNH hydrolase"/>
    <property type="match status" value="1"/>
</dbReference>
<dbReference type="AlphaFoldDB" id="A0A0U1DFH6"/>
<gene>
    <name evidence="2" type="ORF">BN000_03154</name>
</gene>
<keyword evidence="2" id="KW-0378">Hydrolase</keyword>
<dbReference type="InterPro" id="IPR051532">
    <property type="entry name" value="Ester_Hydrolysis_Enzymes"/>
</dbReference>
<accession>A0A0U1DFH6</accession>
<organism evidence="2 3">
    <name type="scientific">Mycobacterium europaeum</name>
    <dbReference type="NCBI Taxonomy" id="761804"/>
    <lineage>
        <taxon>Bacteria</taxon>
        <taxon>Bacillati</taxon>
        <taxon>Actinomycetota</taxon>
        <taxon>Actinomycetes</taxon>
        <taxon>Mycobacteriales</taxon>
        <taxon>Mycobacteriaceae</taxon>
        <taxon>Mycobacterium</taxon>
        <taxon>Mycobacterium simiae complex</taxon>
    </lineage>
</organism>
<sequence>MTSGPTETVACVGSSTTASKGTYRWIDELQNRPRNKRFRFVNFGVGGDLSFHTIRRLRRVTAVRPDRVIVLIGTNDMLAGVFPNFRRVVRVWKGLPAEPTARRFEENLELITRRLRLETDARIALSSLAPVGEDPQSTHAVQARLNDECAAYNVAIRAVAAREGTDYIAFFEAFQDQLVRAQTAKPFTRFSFRSFYRDYLIREAVLRRSFDDISRMNGWEFHIDGIHLNTRGGRILTEAVQGFLDSPAAG</sequence>
<feature type="domain" description="SGNH hydrolase-type esterase" evidence="1">
    <location>
        <begin position="11"/>
        <end position="181"/>
    </location>
</feature>
<proteinExistence type="predicted"/>
<evidence type="ECO:0000313" key="3">
    <source>
        <dbReference type="Proteomes" id="UP000199601"/>
    </source>
</evidence>
<name>A0A0U1DFH6_9MYCO</name>
<keyword evidence="3" id="KW-1185">Reference proteome</keyword>
<dbReference type="Gene3D" id="3.40.50.1110">
    <property type="entry name" value="SGNH hydrolase"/>
    <property type="match status" value="1"/>
</dbReference>
<reference evidence="3" key="1">
    <citation type="submission" date="2015-03" db="EMBL/GenBank/DDBJ databases">
        <authorList>
            <person name="Urmite Genomes"/>
        </authorList>
    </citation>
    <scope>NUCLEOTIDE SEQUENCE [LARGE SCALE GENOMIC DNA]</scope>
    <source>
        <strain evidence="3">CSUR P1344</strain>
    </source>
</reference>